<protein>
    <submittedName>
        <fullName evidence="1">Uncharacterized protein</fullName>
    </submittedName>
</protein>
<proteinExistence type="predicted"/>
<dbReference type="EMBL" id="KL367559">
    <property type="protein sequence ID" value="KFD64198.1"/>
    <property type="molecule type" value="Genomic_DNA"/>
</dbReference>
<gene>
    <name evidence="1" type="ORF">M513_07298</name>
    <name evidence="2" type="ORF">M514_07298</name>
</gene>
<reference evidence="1 3" key="1">
    <citation type="journal article" date="2014" name="Nat. Genet.">
        <title>Genome and transcriptome of the porcine whipworm Trichuris suis.</title>
        <authorList>
            <person name="Jex A.R."/>
            <person name="Nejsum P."/>
            <person name="Schwarz E.M."/>
            <person name="Hu L."/>
            <person name="Young N.D."/>
            <person name="Hall R.S."/>
            <person name="Korhonen P.K."/>
            <person name="Liao S."/>
            <person name="Thamsborg S."/>
            <person name="Xia J."/>
            <person name="Xu P."/>
            <person name="Wang S."/>
            <person name="Scheerlinck J.P."/>
            <person name="Hofmann A."/>
            <person name="Sternberg P.W."/>
            <person name="Wang J."/>
            <person name="Gasser R.B."/>
        </authorList>
    </citation>
    <scope>NUCLEOTIDE SEQUENCE [LARGE SCALE GENOMIC DNA]</scope>
    <source>
        <strain evidence="2">DCEP-RM93F</strain>
        <strain evidence="1">DCEP-RM93M</strain>
    </source>
</reference>
<evidence type="ECO:0000313" key="1">
    <source>
        <dbReference type="EMBL" id="KFD51771.1"/>
    </source>
</evidence>
<dbReference type="AlphaFoldDB" id="A0A085M3H5"/>
<dbReference type="EMBL" id="KL363235">
    <property type="protein sequence ID" value="KFD51771.1"/>
    <property type="molecule type" value="Genomic_DNA"/>
</dbReference>
<evidence type="ECO:0000313" key="2">
    <source>
        <dbReference type="EMBL" id="KFD64198.1"/>
    </source>
</evidence>
<dbReference type="Proteomes" id="UP000030764">
    <property type="component" value="Unassembled WGS sequence"/>
</dbReference>
<accession>A0A085M3H5</accession>
<keyword evidence="3" id="KW-1185">Reference proteome</keyword>
<dbReference type="Proteomes" id="UP000030758">
    <property type="component" value="Unassembled WGS sequence"/>
</dbReference>
<name>A0A085M3H5_9BILA</name>
<organism evidence="1 3">
    <name type="scientific">Trichuris suis</name>
    <name type="common">pig whipworm</name>
    <dbReference type="NCBI Taxonomy" id="68888"/>
    <lineage>
        <taxon>Eukaryota</taxon>
        <taxon>Metazoa</taxon>
        <taxon>Ecdysozoa</taxon>
        <taxon>Nematoda</taxon>
        <taxon>Enoplea</taxon>
        <taxon>Dorylaimia</taxon>
        <taxon>Trichinellida</taxon>
        <taxon>Trichuridae</taxon>
        <taxon>Trichuris</taxon>
    </lineage>
</organism>
<sequence>MKLVAQCEFCDLRLVTSLAEVCGVLHTPAGDSSFPVGFAASTPACSFFFPSFSCGLAVGAPVASAVFGDPFDSLLSLIDPTLGVSVLDGILMVSVKDGGPG</sequence>
<evidence type="ECO:0000313" key="3">
    <source>
        <dbReference type="Proteomes" id="UP000030764"/>
    </source>
</evidence>